<dbReference type="Gene3D" id="2.40.30.10">
    <property type="entry name" value="Translation factors"/>
    <property type="match status" value="1"/>
</dbReference>
<feature type="domain" description="FAD-binding FR-type" evidence="9">
    <location>
        <begin position="1"/>
        <end position="103"/>
    </location>
</feature>
<keyword evidence="11" id="KW-1185">Reference proteome</keyword>
<keyword evidence="6" id="KW-0408">Iron</keyword>
<keyword evidence="5" id="KW-0560">Oxidoreductase</keyword>
<evidence type="ECO:0000259" key="9">
    <source>
        <dbReference type="PROSITE" id="PS51384"/>
    </source>
</evidence>
<keyword evidence="4" id="KW-0479">Metal-binding</keyword>
<evidence type="ECO:0000256" key="3">
    <source>
        <dbReference type="ARBA" id="ARBA00022714"/>
    </source>
</evidence>
<dbReference type="InterPro" id="IPR012675">
    <property type="entry name" value="Beta-grasp_dom_sf"/>
</dbReference>
<dbReference type="InterPro" id="IPR050415">
    <property type="entry name" value="MRET"/>
</dbReference>
<feature type="domain" description="2Fe-2S ferredoxin-type" evidence="8">
    <location>
        <begin position="222"/>
        <end position="309"/>
    </location>
</feature>
<keyword evidence="2" id="KW-0285">Flavoprotein</keyword>
<evidence type="ECO:0000256" key="6">
    <source>
        <dbReference type="ARBA" id="ARBA00023004"/>
    </source>
</evidence>
<dbReference type="RefSeq" id="WP_071927545.1">
    <property type="nucleotide sequence ID" value="NZ_CP018082.1"/>
</dbReference>
<dbReference type="InterPro" id="IPR017927">
    <property type="entry name" value="FAD-bd_FR_type"/>
</dbReference>
<dbReference type="InterPro" id="IPR036010">
    <property type="entry name" value="2Fe-2S_ferredoxin-like_sf"/>
</dbReference>
<dbReference type="PROSITE" id="PS51384">
    <property type="entry name" value="FAD_FR"/>
    <property type="match status" value="1"/>
</dbReference>
<gene>
    <name evidence="10" type="ORF">BOX37_10835</name>
</gene>
<dbReference type="PROSITE" id="PS00197">
    <property type="entry name" value="2FE2S_FER_1"/>
    <property type="match status" value="1"/>
</dbReference>
<dbReference type="Pfam" id="PF00111">
    <property type="entry name" value="Fer2"/>
    <property type="match status" value="1"/>
</dbReference>
<dbReference type="GO" id="GO:0016491">
    <property type="term" value="F:oxidoreductase activity"/>
    <property type="evidence" value="ECO:0007669"/>
    <property type="project" value="UniProtKB-KW"/>
</dbReference>
<dbReference type="InterPro" id="IPR039261">
    <property type="entry name" value="FNR_nucleotide-bd"/>
</dbReference>
<dbReference type="CDD" id="cd00207">
    <property type="entry name" value="fer2"/>
    <property type="match status" value="1"/>
</dbReference>
<dbReference type="Gene3D" id="3.40.50.80">
    <property type="entry name" value="Nucleotide-binding domain of ferredoxin-NADP reductase (FNR) module"/>
    <property type="match status" value="1"/>
</dbReference>
<comment type="cofactor">
    <cofactor evidence="1">
        <name>FAD</name>
        <dbReference type="ChEBI" id="CHEBI:57692"/>
    </cofactor>
</comment>
<evidence type="ECO:0000256" key="4">
    <source>
        <dbReference type="ARBA" id="ARBA00022723"/>
    </source>
</evidence>
<keyword evidence="3" id="KW-0001">2Fe-2S</keyword>
<sequence>MISAIVRIRSISYEAEGVLSFVLIDPAGAPLPPWEPGAHVDVVLPDGVVRQYSLCGDPGDRDSYRIAVLLEEQGRGGSAWLHEKVRPGTLLEIREPRNNFPLAAADRYVLIAGGIGITPLLPMMRELDRRGAAWQLHYGGRSAARMAFAGELAAYGERVRRYPQDECGLIPLAEILDPVATGTLVYCCGPEPLLDAVEKSCAPDVLRVERFHPREIETGPDRPMTVVLRRSGRTIEVPAEETVLDALERAGADVLWSCREGTCATCETPVLEGEIDHRDSILTPQERESGETMMICVSRARTDRLVLDA</sequence>
<dbReference type="SUPFAM" id="SSF52343">
    <property type="entry name" value="Ferredoxin reductase-like, C-terminal NADP-linked domain"/>
    <property type="match status" value="1"/>
</dbReference>
<dbReference type="GO" id="GO:0051537">
    <property type="term" value="F:2 iron, 2 sulfur cluster binding"/>
    <property type="evidence" value="ECO:0007669"/>
    <property type="project" value="UniProtKB-KW"/>
</dbReference>
<protein>
    <submittedName>
        <fullName evidence="10">Oxidoreductase</fullName>
    </submittedName>
</protein>
<dbReference type="PROSITE" id="PS51085">
    <property type="entry name" value="2FE2S_FER_2"/>
    <property type="match status" value="1"/>
</dbReference>
<dbReference type="PRINTS" id="PR00409">
    <property type="entry name" value="PHDIOXRDTASE"/>
</dbReference>
<dbReference type="CDD" id="cd06185">
    <property type="entry name" value="PDR_like"/>
    <property type="match status" value="1"/>
</dbReference>
<evidence type="ECO:0000256" key="1">
    <source>
        <dbReference type="ARBA" id="ARBA00001974"/>
    </source>
</evidence>
<dbReference type="PANTHER" id="PTHR47354:SF1">
    <property type="entry name" value="CARNITINE MONOOXYGENASE REDUCTASE SUBUNIT"/>
    <property type="match status" value="1"/>
</dbReference>
<dbReference type="PANTHER" id="PTHR47354">
    <property type="entry name" value="NADH OXIDOREDUCTASE HCR"/>
    <property type="match status" value="1"/>
</dbReference>
<dbReference type="KEGG" id="nsl:BOX37_10835"/>
<reference evidence="10" key="1">
    <citation type="submission" date="2016-11" db="EMBL/GenBank/DDBJ databases">
        <authorList>
            <person name="Jaros S."/>
            <person name="Januszkiewicz K."/>
            <person name="Wedrychowicz H."/>
        </authorList>
    </citation>
    <scope>NUCLEOTIDE SEQUENCE [LARGE SCALE GENOMIC DNA]</scope>
    <source>
        <strain evidence="10">Y48</strain>
    </source>
</reference>
<dbReference type="InterPro" id="IPR017938">
    <property type="entry name" value="Riboflavin_synthase-like_b-brl"/>
</dbReference>
<dbReference type="EMBL" id="CP018082">
    <property type="protein sequence ID" value="APE34365.1"/>
    <property type="molecule type" value="Genomic_DNA"/>
</dbReference>
<dbReference type="Proteomes" id="UP000183810">
    <property type="component" value="Chromosome"/>
</dbReference>
<dbReference type="InterPro" id="IPR006058">
    <property type="entry name" value="2Fe2S_fd_BS"/>
</dbReference>
<proteinExistence type="predicted"/>
<evidence type="ECO:0000256" key="5">
    <source>
        <dbReference type="ARBA" id="ARBA00023002"/>
    </source>
</evidence>
<evidence type="ECO:0000313" key="10">
    <source>
        <dbReference type="EMBL" id="APE34365.1"/>
    </source>
</evidence>
<name>A0A1J0VQQ8_9NOCA</name>
<dbReference type="SUPFAM" id="SSF54292">
    <property type="entry name" value="2Fe-2S ferredoxin-like"/>
    <property type="match status" value="1"/>
</dbReference>
<dbReference type="InterPro" id="IPR001041">
    <property type="entry name" value="2Fe-2S_ferredoxin-type"/>
</dbReference>
<accession>A0A1J0VQQ8</accession>
<evidence type="ECO:0000313" key="11">
    <source>
        <dbReference type="Proteomes" id="UP000183810"/>
    </source>
</evidence>
<dbReference type="GO" id="GO:0046872">
    <property type="term" value="F:metal ion binding"/>
    <property type="evidence" value="ECO:0007669"/>
    <property type="project" value="UniProtKB-KW"/>
</dbReference>
<dbReference type="Gene3D" id="3.10.20.30">
    <property type="match status" value="1"/>
</dbReference>
<dbReference type="AlphaFoldDB" id="A0A1J0VQQ8"/>
<evidence type="ECO:0000259" key="8">
    <source>
        <dbReference type="PROSITE" id="PS51085"/>
    </source>
</evidence>
<keyword evidence="7" id="KW-0411">Iron-sulfur</keyword>
<evidence type="ECO:0000256" key="2">
    <source>
        <dbReference type="ARBA" id="ARBA00022630"/>
    </source>
</evidence>
<evidence type="ECO:0000256" key="7">
    <source>
        <dbReference type="ARBA" id="ARBA00023014"/>
    </source>
</evidence>
<dbReference type="SUPFAM" id="SSF63380">
    <property type="entry name" value="Riboflavin synthase domain-like"/>
    <property type="match status" value="1"/>
</dbReference>
<organism evidence="10 11">
    <name type="scientific">Nocardia mangyaensis</name>
    <dbReference type="NCBI Taxonomy" id="2213200"/>
    <lineage>
        <taxon>Bacteria</taxon>
        <taxon>Bacillati</taxon>
        <taxon>Actinomycetota</taxon>
        <taxon>Actinomycetes</taxon>
        <taxon>Mycobacteriales</taxon>
        <taxon>Nocardiaceae</taxon>
        <taxon>Nocardia</taxon>
    </lineage>
</organism>